<dbReference type="Proteomes" id="UP000649179">
    <property type="component" value="Unassembled WGS sequence"/>
</dbReference>
<evidence type="ECO:0000313" key="4">
    <source>
        <dbReference type="EMBL" id="GGF43135.1"/>
    </source>
</evidence>
<gene>
    <name evidence="4" type="ORF">GCM10011519_16270</name>
</gene>
<sequence length="436" mass="42667">MTALRGGMCATAAALTIGLGVLAASPALAADEVGHGQASALNVGIAGMSNSVSGQYAASNDGAKQTESGSKNPALRVLGSQSLISQGTLAQDATTSVAGRVVSSAACAGLSGEGATLAAVGSSDSCFASTDTVSLNSGALDTFKNFDPFTGIIANGQLTDTFVNAFPAALRDAIRGASAQISNTLVAALQQVLDAIGNPSLIVGADAIEGQCTATRGATTADANLVDAGLTLDFGANSPVDPITVALPVDPKPNQKVVTDLSALTTAITDGLTTSLTNQSGPLAQLLGPLGVALGNLADTLNPIIGQISDQLGPIEDNILDITLNKQTKTGDSQIHETALDAQVLPAAAAATGSSLASIQVGDVDCLGGTFTPAVNPPGDGGNGGNGGSNVPTSVDAGLAGDPTIPTGVMVALGALFLVAAGGVGVRQVKLHHGKD</sequence>
<keyword evidence="3" id="KW-0732">Signal</keyword>
<keyword evidence="2" id="KW-1133">Transmembrane helix</keyword>
<feature type="transmembrane region" description="Helical" evidence="2">
    <location>
        <begin position="405"/>
        <end position="426"/>
    </location>
</feature>
<evidence type="ECO:0008006" key="6">
    <source>
        <dbReference type="Google" id="ProtNLM"/>
    </source>
</evidence>
<feature type="chain" id="PRO_5037737549" description="Choice-of-anchor G family protein" evidence="3">
    <location>
        <begin position="30"/>
        <end position="436"/>
    </location>
</feature>
<keyword evidence="2" id="KW-0472">Membrane</keyword>
<feature type="signal peptide" evidence="3">
    <location>
        <begin position="1"/>
        <end position="29"/>
    </location>
</feature>
<dbReference type="AlphaFoldDB" id="A0A917BIL4"/>
<protein>
    <recommendedName>
        <fullName evidence="6">Choice-of-anchor G family protein</fullName>
    </recommendedName>
</protein>
<keyword evidence="5" id="KW-1185">Reference proteome</keyword>
<evidence type="ECO:0000256" key="3">
    <source>
        <dbReference type="SAM" id="SignalP"/>
    </source>
</evidence>
<organism evidence="4 5">
    <name type="scientific">Marmoricola endophyticus</name>
    <dbReference type="NCBI Taxonomy" id="2040280"/>
    <lineage>
        <taxon>Bacteria</taxon>
        <taxon>Bacillati</taxon>
        <taxon>Actinomycetota</taxon>
        <taxon>Actinomycetes</taxon>
        <taxon>Propionibacteriales</taxon>
        <taxon>Nocardioidaceae</taxon>
        <taxon>Marmoricola</taxon>
    </lineage>
</organism>
<reference evidence="4" key="1">
    <citation type="journal article" date="2014" name="Int. J. Syst. Evol. Microbiol.">
        <title>Complete genome sequence of Corynebacterium casei LMG S-19264T (=DSM 44701T), isolated from a smear-ripened cheese.</title>
        <authorList>
            <consortium name="US DOE Joint Genome Institute (JGI-PGF)"/>
            <person name="Walter F."/>
            <person name="Albersmeier A."/>
            <person name="Kalinowski J."/>
            <person name="Ruckert C."/>
        </authorList>
    </citation>
    <scope>NUCLEOTIDE SEQUENCE</scope>
    <source>
        <strain evidence="4">CGMCC 1.16067</strain>
    </source>
</reference>
<proteinExistence type="predicted"/>
<evidence type="ECO:0000256" key="1">
    <source>
        <dbReference type="SAM" id="MobiDB-lite"/>
    </source>
</evidence>
<evidence type="ECO:0000313" key="5">
    <source>
        <dbReference type="Proteomes" id="UP000649179"/>
    </source>
</evidence>
<dbReference type="RefSeq" id="WP_188779327.1">
    <property type="nucleotide sequence ID" value="NZ_BMKQ01000001.1"/>
</dbReference>
<comment type="caution">
    <text evidence="4">The sequence shown here is derived from an EMBL/GenBank/DDBJ whole genome shotgun (WGS) entry which is preliminary data.</text>
</comment>
<accession>A0A917BIL4</accession>
<keyword evidence="2" id="KW-0812">Transmembrane</keyword>
<name>A0A917BIL4_9ACTN</name>
<evidence type="ECO:0000256" key="2">
    <source>
        <dbReference type="SAM" id="Phobius"/>
    </source>
</evidence>
<feature type="compositionally biased region" description="Gly residues" evidence="1">
    <location>
        <begin position="379"/>
        <end position="388"/>
    </location>
</feature>
<feature type="region of interest" description="Disordered" evidence="1">
    <location>
        <begin position="375"/>
        <end position="395"/>
    </location>
</feature>
<dbReference type="EMBL" id="BMKQ01000001">
    <property type="protein sequence ID" value="GGF43135.1"/>
    <property type="molecule type" value="Genomic_DNA"/>
</dbReference>
<reference evidence="4" key="2">
    <citation type="submission" date="2020-09" db="EMBL/GenBank/DDBJ databases">
        <authorList>
            <person name="Sun Q."/>
            <person name="Zhou Y."/>
        </authorList>
    </citation>
    <scope>NUCLEOTIDE SEQUENCE</scope>
    <source>
        <strain evidence="4">CGMCC 1.16067</strain>
    </source>
</reference>